<keyword evidence="6" id="KW-0969">Cilium</keyword>
<comment type="subcellular location">
    <subcellularLocation>
        <location evidence="1">Cytoplasm</location>
        <location evidence="1">Cytosol</location>
    </subcellularLocation>
</comment>
<evidence type="ECO:0000256" key="1">
    <source>
        <dbReference type="ARBA" id="ARBA00004514"/>
    </source>
</evidence>
<dbReference type="Proteomes" id="UP000317839">
    <property type="component" value="Unassembled WGS sequence"/>
</dbReference>
<dbReference type="InterPro" id="IPR008622">
    <property type="entry name" value="FliT"/>
</dbReference>
<dbReference type="EMBL" id="VIKR01000002">
    <property type="protein sequence ID" value="TQV75314.1"/>
    <property type="molecule type" value="Genomic_DNA"/>
</dbReference>
<keyword evidence="2" id="KW-0963">Cytoplasm</keyword>
<reference evidence="6 7" key="1">
    <citation type="submission" date="2019-06" db="EMBL/GenBank/DDBJ databases">
        <title>Draft genome of Aliikangiella marina GYP-15.</title>
        <authorList>
            <person name="Wang G."/>
        </authorList>
    </citation>
    <scope>NUCLEOTIDE SEQUENCE [LARGE SCALE GENOMIC DNA]</scope>
    <source>
        <strain evidence="6 7">GYP-15</strain>
    </source>
</reference>
<evidence type="ECO:0000313" key="7">
    <source>
        <dbReference type="Proteomes" id="UP000317839"/>
    </source>
</evidence>
<sequence length="109" mass="12421">MTDSATKSLDNIISQTNGFQALIDEEDWDELEALLASRQNQLEAIFASPIDESERLTVMQSIKTIIETDRNLSEQVQQAKNQSTREVIDLKKRTHAIKAYSQIHDDEQS</sequence>
<protein>
    <recommendedName>
        <fullName evidence="5">Flagellar protein FliT</fullName>
    </recommendedName>
</protein>
<dbReference type="AlphaFoldDB" id="A0A545TDL3"/>
<dbReference type="RefSeq" id="WP_142941930.1">
    <property type="nucleotide sequence ID" value="NZ_VIKR01000002.1"/>
</dbReference>
<evidence type="ECO:0000256" key="3">
    <source>
        <dbReference type="ARBA" id="ARBA00022795"/>
    </source>
</evidence>
<comment type="caution">
    <text evidence="6">The sequence shown here is derived from an EMBL/GenBank/DDBJ whole genome shotgun (WGS) entry which is preliminary data.</text>
</comment>
<keyword evidence="6" id="KW-0966">Cell projection</keyword>
<dbReference type="GO" id="GO:0044781">
    <property type="term" value="P:bacterial-type flagellum organization"/>
    <property type="evidence" value="ECO:0007669"/>
    <property type="project" value="UniProtKB-KW"/>
</dbReference>
<accession>A0A545TDL3</accession>
<dbReference type="Pfam" id="PF05400">
    <property type="entry name" value="FliT"/>
    <property type="match status" value="1"/>
</dbReference>
<evidence type="ECO:0000313" key="6">
    <source>
        <dbReference type="EMBL" id="TQV75314.1"/>
    </source>
</evidence>
<evidence type="ECO:0000256" key="4">
    <source>
        <dbReference type="ARBA" id="ARBA00023186"/>
    </source>
</evidence>
<gene>
    <name evidence="6" type="ORF">FLL45_10295</name>
</gene>
<organism evidence="6 7">
    <name type="scientific">Aliikangiella marina</name>
    <dbReference type="NCBI Taxonomy" id="1712262"/>
    <lineage>
        <taxon>Bacteria</taxon>
        <taxon>Pseudomonadati</taxon>
        <taxon>Pseudomonadota</taxon>
        <taxon>Gammaproteobacteria</taxon>
        <taxon>Oceanospirillales</taxon>
        <taxon>Pleioneaceae</taxon>
        <taxon>Aliikangiella</taxon>
    </lineage>
</organism>
<proteinExistence type="predicted"/>
<evidence type="ECO:0000256" key="5">
    <source>
        <dbReference type="ARBA" id="ARBA00093797"/>
    </source>
</evidence>
<keyword evidence="4" id="KW-0143">Chaperone</keyword>
<keyword evidence="3" id="KW-1005">Bacterial flagellum biogenesis</keyword>
<evidence type="ECO:0000256" key="2">
    <source>
        <dbReference type="ARBA" id="ARBA00022490"/>
    </source>
</evidence>
<keyword evidence="7" id="KW-1185">Reference proteome</keyword>
<dbReference type="Gene3D" id="1.20.58.380">
    <property type="entry name" value="Flagellar protein flit"/>
    <property type="match status" value="1"/>
</dbReference>
<name>A0A545TDL3_9GAMM</name>
<keyword evidence="6" id="KW-0282">Flagellum</keyword>